<comment type="caution">
    <text evidence="1">The sequence shown here is derived from an EMBL/GenBank/DDBJ whole genome shotgun (WGS) entry which is preliminary data.</text>
</comment>
<dbReference type="EMBL" id="LXQA010050691">
    <property type="protein sequence ID" value="MCI02941.1"/>
    <property type="molecule type" value="Genomic_DNA"/>
</dbReference>
<protein>
    <submittedName>
        <fullName evidence="1">Exocyst complex component SEC3A-like</fullName>
    </submittedName>
</protein>
<evidence type="ECO:0000313" key="2">
    <source>
        <dbReference type="Proteomes" id="UP000265520"/>
    </source>
</evidence>
<accession>A0A392NSX1</accession>
<reference evidence="1 2" key="1">
    <citation type="journal article" date="2018" name="Front. Plant Sci.">
        <title>Red Clover (Trifolium pratense) and Zigzag Clover (T. medium) - A Picture of Genomic Similarities and Differences.</title>
        <authorList>
            <person name="Dluhosova J."/>
            <person name="Istvanek J."/>
            <person name="Nedelnik J."/>
            <person name="Repkova J."/>
        </authorList>
    </citation>
    <scope>NUCLEOTIDE SEQUENCE [LARGE SCALE GENOMIC DNA]</scope>
    <source>
        <strain evidence="2">cv. 10/8</strain>
        <tissue evidence="1">Leaf</tissue>
    </source>
</reference>
<dbReference type="Proteomes" id="UP000265520">
    <property type="component" value="Unassembled WGS sequence"/>
</dbReference>
<gene>
    <name evidence="1" type="ORF">A2U01_0023975</name>
</gene>
<keyword evidence="2" id="KW-1185">Reference proteome</keyword>
<proteinExistence type="predicted"/>
<organism evidence="1 2">
    <name type="scientific">Trifolium medium</name>
    <dbReference type="NCBI Taxonomy" id="97028"/>
    <lineage>
        <taxon>Eukaryota</taxon>
        <taxon>Viridiplantae</taxon>
        <taxon>Streptophyta</taxon>
        <taxon>Embryophyta</taxon>
        <taxon>Tracheophyta</taxon>
        <taxon>Spermatophyta</taxon>
        <taxon>Magnoliopsida</taxon>
        <taxon>eudicotyledons</taxon>
        <taxon>Gunneridae</taxon>
        <taxon>Pentapetalae</taxon>
        <taxon>rosids</taxon>
        <taxon>fabids</taxon>
        <taxon>Fabales</taxon>
        <taxon>Fabaceae</taxon>
        <taxon>Papilionoideae</taxon>
        <taxon>50 kb inversion clade</taxon>
        <taxon>NPAAA clade</taxon>
        <taxon>Hologalegina</taxon>
        <taxon>IRL clade</taxon>
        <taxon>Trifolieae</taxon>
        <taxon>Trifolium</taxon>
    </lineage>
</organism>
<sequence>MTERELKVNVEKDLVSQAEEEDMEALLGT</sequence>
<name>A0A392NSX1_9FABA</name>
<dbReference type="AlphaFoldDB" id="A0A392NSX1"/>
<feature type="non-terminal residue" evidence="1">
    <location>
        <position position="29"/>
    </location>
</feature>
<evidence type="ECO:0000313" key="1">
    <source>
        <dbReference type="EMBL" id="MCI02941.1"/>
    </source>
</evidence>